<feature type="active site" description="S-methylcysteine intermediate" evidence="12">
    <location>
        <position position="382"/>
    </location>
</feature>
<dbReference type="GO" id="GO:0000049">
    <property type="term" value="F:tRNA binding"/>
    <property type="evidence" value="ECO:0007669"/>
    <property type="project" value="UniProtKB-UniRule"/>
</dbReference>
<protein>
    <recommendedName>
        <fullName evidence="12">Probable dual-specificity RNA methyltransferase RlmN</fullName>
        <ecNumber evidence="12">2.1.1.192</ecNumber>
    </recommendedName>
    <alternativeName>
        <fullName evidence="12">23S rRNA (adenine(2503)-C(2))-methyltransferase</fullName>
    </alternativeName>
    <alternativeName>
        <fullName evidence="12">23S rRNA m2A2503 methyltransferase</fullName>
    </alternativeName>
    <alternativeName>
        <fullName evidence="12">Ribosomal RNA large subunit methyltransferase N</fullName>
    </alternativeName>
    <alternativeName>
        <fullName evidence="12">tRNA (adenine(37)-C(2))-methyltransferase</fullName>
    </alternativeName>
    <alternativeName>
        <fullName evidence="12">tRNA m2A37 methyltransferase</fullName>
    </alternativeName>
</protein>
<dbReference type="Pfam" id="PF21016">
    <property type="entry name" value="RlmN_N"/>
    <property type="match status" value="1"/>
</dbReference>
<evidence type="ECO:0000256" key="6">
    <source>
        <dbReference type="ARBA" id="ARBA00022679"/>
    </source>
</evidence>
<dbReference type="Gene3D" id="1.10.150.530">
    <property type="match status" value="1"/>
</dbReference>
<feature type="binding site" evidence="12">
    <location>
        <position position="239"/>
    </location>
    <ligand>
        <name>S-adenosyl-L-methionine</name>
        <dbReference type="ChEBI" id="CHEBI:59789"/>
    </ligand>
</feature>
<evidence type="ECO:0000256" key="7">
    <source>
        <dbReference type="ARBA" id="ARBA00022691"/>
    </source>
</evidence>
<gene>
    <name evidence="12 14" type="primary">rlmN</name>
    <name evidence="14" type="ORF">KSF_024620</name>
</gene>
<dbReference type="GO" id="GO:0046872">
    <property type="term" value="F:metal ion binding"/>
    <property type="evidence" value="ECO:0007669"/>
    <property type="project" value="UniProtKB-KW"/>
</dbReference>
<dbReference type="GO" id="GO:0002935">
    <property type="term" value="F:tRNA (adenine(37)-C2)-methyltransferase activity"/>
    <property type="evidence" value="ECO:0007669"/>
    <property type="project" value="UniProtKB-UniRule"/>
</dbReference>
<name>A0A8J3IBM5_9CHLR</name>
<dbReference type="GO" id="GO:0005737">
    <property type="term" value="C:cytoplasm"/>
    <property type="evidence" value="ECO:0007669"/>
    <property type="project" value="UniProtKB-SubCell"/>
</dbReference>
<keyword evidence="3 12" id="KW-0963">Cytoplasm</keyword>
<dbReference type="InterPro" id="IPR058240">
    <property type="entry name" value="rSAM_sf"/>
</dbReference>
<comment type="catalytic activity">
    <reaction evidence="12">
        <text>adenosine(37) in tRNA + 2 reduced [2Fe-2S]-[ferredoxin] + 2 S-adenosyl-L-methionine = 2-methyladenosine(37) in tRNA + 5'-deoxyadenosine + L-methionine + 2 oxidized [2Fe-2S]-[ferredoxin] + S-adenosyl-L-homocysteine</text>
        <dbReference type="Rhea" id="RHEA:43332"/>
        <dbReference type="Rhea" id="RHEA-COMP:10000"/>
        <dbReference type="Rhea" id="RHEA-COMP:10001"/>
        <dbReference type="Rhea" id="RHEA-COMP:10162"/>
        <dbReference type="Rhea" id="RHEA-COMP:10485"/>
        <dbReference type="ChEBI" id="CHEBI:17319"/>
        <dbReference type="ChEBI" id="CHEBI:33737"/>
        <dbReference type="ChEBI" id="CHEBI:33738"/>
        <dbReference type="ChEBI" id="CHEBI:57844"/>
        <dbReference type="ChEBI" id="CHEBI:57856"/>
        <dbReference type="ChEBI" id="CHEBI:59789"/>
        <dbReference type="ChEBI" id="CHEBI:74411"/>
        <dbReference type="ChEBI" id="CHEBI:74497"/>
        <dbReference type="EC" id="2.1.1.192"/>
    </reaction>
</comment>
<dbReference type="SUPFAM" id="SSF102114">
    <property type="entry name" value="Radical SAM enzymes"/>
    <property type="match status" value="1"/>
</dbReference>
<comment type="caution">
    <text evidence="12">Lacks conserved residue(s) required for the propagation of feature annotation.</text>
</comment>
<dbReference type="InterPro" id="IPR004383">
    <property type="entry name" value="rRNA_lsu_MTrfase_RlmN/Cfr"/>
</dbReference>
<dbReference type="GO" id="GO:0070040">
    <property type="term" value="F:rRNA (adenine(2503)-C2-)-methyltransferase activity"/>
    <property type="evidence" value="ECO:0007669"/>
    <property type="project" value="UniProtKB-UniRule"/>
</dbReference>
<feature type="binding site" evidence="12">
    <location>
        <begin position="207"/>
        <end position="208"/>
    </location>
    <ligand>
        <name>S-adenosyl-L-methionine</name>
        <dbReference type="ChEBI" id="CHEBI:59789"/>
    </ligand>
</feature>
<dbReference type="CDD" id="cd01335">
    <property type="entry name" value="Radical_SAM"/>
    <property type="match status" value="1"/>
</dbReference>
<dbReference type="HAMAP" id="MF_01849">
    <property type="entry name" value="RNA_methyltr_RlmN"/>
    <property type="match status" value="1"/>
</dbReference>
<evidence type="ECO:0000256" key="4">
    <source>
        <dbReference type="ARBA" id="ARBA00022552"/>
    </source>
</evidence>
<comment type="cofactor">
    <cofactor evidence="12">
        <name>[4Fe-4S] cluster</name>
        <dbReference type="ChEBI" id="CHEBI:49883"/>
    </cofactor>
    <text evidence="12">Binds 1 [4Fe-4S] cluster. The cluster is coordinated with 3 cysteines and an exchangeable S-adenosyl-L-methionine.</text>
</comment>
<dbReference type="InterPro" id="IPR007197">
    <property type="entry name" value="rSAM"/>
</dbReference>
<comment type="miscellaneous">
    <text evidence="12">Reaction proceeds by a ping-pong mechanism involving intermediate methylation of a conserved cysteine residue.</text>
</comment>
<comment type="caution">
    <text evidence="14">The sequence shown here is derived from an EMBL/GenBank/DDBJ whole genome shotgun (WGS) entry which is preliminary data.</text>
</comment>
<proteinExistence type="inferred from homology"/>
<dbReference type="GO" id="GO:0030488">
    <property type="term" value="P:tRNA methylation"/>
    <property type="evidence" value="ECO:0007669"/>
    <property type="project" value="UniProtKB-UniRule"/>
</dbReference>
<dbReference type="GO" id="GO:0051539">
    <property type="term" value="F:4 iron, 4 sulfur cluster binding"/>
    <property type="evidence" value="ECO:0007669"/>
    <property type="project" value="UniProtKB-UniRule"/>
</dbReference>
<feature type="binding site" evidence="12">
    <location>
        <position position="149"/>
    </location>
    <ligand>
        <name>[4Fe-4S] cluster</name>
        <dbReference type="ChEBI" id="CHEBI:49883"/>
        <note>4Fe-4S-S-AdoMet</note>
    </ligand>
</feature>
<evidence type="ECO:0000256" key="9">
    <source>
        <dbReference type="ARBA" id="ARBA00022723"/>
    </source>
</evidence>
<dbReference type="SFLD" id="SFLDS00029">
    <property type="entry name" value="Radical_SAM"/>
    <property type="match status" value="1"/>
</dbReference>
<keyword evidence="5 12" id="KW-0489">Methyltransferase</keyword>
<evidence type="ECO:0000313" key="15">
    <source>
        <dbReference type="Proteomes" id="UP000597444"/>
    </source>
</evidence>
<keyword evidence="12" id="KW-1015">Disulfide bond</keyword>
<dbReference type="InterPro" id="IPR027492">
    <property type="entry name" value="RNA_MTrfase_RlmN"/>
</dbReference>
<keyword evidence="6 12" id="KW-0808">Transferase</keyword>
<dbReference type="SFLD" id="SFLDF00275">
    <property type="entry name" value="adenosine_C2_methyltransferase"/>
    <property type="match status" value="1"/>
</dbReference>
<evidence type="ECO:0000256" key="1">
    <source>
        <dbReference type="ARBA" id="ARBA00004496"/>
    </source>
</evidence>
<keyword evidence="2 12" id="KW-0004">4Fe-4S</keyword>
<dbReference type="PROSITE" id="PS51918">
    <property type="entry name" value="RADICAL_SAM"/>
    <property type="match status" value="1"/>
</dbReference>
<keyword evidence="8 12" id="KW-0819">tRNA processing</keyword>
<evidence type="ECO:0000256" key="2">
    <source>
        <dbReference type="ARBA" id="ARBA00022485"/>
    </source>
</evidence>
<keyword evidence="7 12" id="KW-0949">S-adenosyl-L-methionine</keyword>
<accession>A0A8J3IBM5</accession>
<dbReference type="InterPro" id="IPR048641">
    <property type="entry name" value="RlmN_N"/>
</dbReference>
<feature type="active site" description="Proton acceptor" evidence="12">
    <location>
        <position position="119"/>
    </location>
</feature>
<dbReference type="InterPro" id="IPR040072">
    <property type="entry name" value="Methyltransferase_A"/>
</dbReference>
<evidence type="ECO:0000259" key="13">
    <source>
        <dbReference type="PROSITE" id="PS51918"/>
    </source>
</evidence>
<feature type="domain" description="Radical SAM core" evidence="13">
    <location>
        <begin position="131"/>
        <end position="377"/>
    </location>
</feature>
<feature type="binding site" evidence="12">
    <location>
        <position position="340"/>
    </location>
    <ligand>
        <name>S-adenosyl-L-methionine</name>
        <dbReference type="ChEBI" id="CHEBI:59789"/>
    </ligand>
</feature>
<evidence type="ECO:0000256" key="10">
    <source>
        <dbReference type="ARBA" id="ARBA00023004"/>
    </source>
</evidence>
<organism evidence="14 15">
    <name type="scientific">Reticulibacter mediterranei</name>
    <dbReference type="NCBI Taxonomy" id="2778369"/>
    <lineage>
        <taxon>Bacteria</taxon>
        <taxon>Bacillati</taxon>
        <taxon>Chloroflexota</taxon>
        <taxon>Ktedonobacteria</taxon>
        <taxon>Ktedonobacterales</taxon>
        <taxon>Reticulibacteraceae</taxon>
        <taxon>Reticulibacter</taxon>
    </lineage>
</organism>
<comment type="catalytic activity">
    <reaction evidence="12">
        <text>adenosine(2503) in 23S rRNA + 2 reduced [2Fe-2S]-[ferredoxin] + 2 S-adenosyl-L-methionine = 2-methyladenosine(2503) in 23S rRNA + 5'-deoxyadenosine + L-methionine + 2 oxidized [2Fe-2S]-[ferredoxin] + S-adenosyl-L-homocysteine</text>
        <dbReference type="Rhea" id="RHEA:42916"/>
        <dbReference type="Rhea" id="RHEA-COMP:10000"/>
        <dbReference type="Rhea" id="RHEA-COMP:10001"/>
        <dbReference type="Rhea" id="RHEA-COMP:10152"/>
        <dbReference type="Rhea" id="RHEA-COMP:10282"/>
        <dbReference type="ChEBI" id="CHEBI:17319"/>
        <dbReference type="ChEBI" id="CHEBI:33737"/>
        <dbReference type="ChEBI" id="CHEBI:33738"/>
        <dbReference type="ChEBI" id="CHEBI:57844"/>
        <dbReference type="ChEBI" id="CHEBI:57856"/>
        <dbReference type="ChEBI" id="CHEBI:59789"/>
        <dbReference type="ChEBI" id="CHEBI:74411"/>
        <dbReference type="ChEBI" id="CHEBI:74497"/>
        <dbReference type="EC" id="2.1.1.192"/>
    </reaction>
</comment>
<keyword evidence="10 12" id="KW-0408">Iron</keyword>
<comment type="similarity">
    <text evidence="12">Belongs to the radical SAM superfamily. RlmN family.</text>
</comment>
<evidence type="ECO:0000256" key="3">
    <source>
        <dbReference type="ARBA" id="ARBA00022490"/>
    </source>
</evidence>
<dbReference type="EMBL" id="BNJK01000001">
    <property type="protein sequence ID" value="GHO92414.1"/>
    <property type="molecule type" value="Genomic_DNA"/>
</dbReference>
<evidence type="ECO:0000256" key="11">
    <source>
        <dbReference type="ARBA" id="ARBA00023014"/>
    </source>
</evidence>
<dbReference type="SFLD" id="SFLDG01062">
    <property type="entry name" value="methyltransferase_(Class_A)"/>
    <property type="match status" value="1"/>
</dbReference>
<evidence type="ECO:0000256" key="12">
    <source>
        <dbReference type="HAMAP-Rule" id="MF_01849"/>
    </source>
</evidence>
<dbReference type="GO" id="GO:0070475">
    <property type="term" value="P:rRNA base methylation"/>
    <property type="evidence" value="ECO:0007669"/>
    <property type="project" value="UniProtKB-UniRule"/>
</dbReference>
<sequence length="399" mass="44107">MPDLIMFNSCYNWHTMTITPTSSSQLNKKTDLLALTLPQLKEWMVAHGEAVFRAKQVYSWLYQHLVTDFAAMTNLPQALRNKLTEEASIGPMIVRSEQHSKDDRTRKILLELADGKLIESVLMLYPSLGESSARATVCVSSQAGCAFGCTFCATGQMGFDRHLSAGEIVAQVLYFARELRSAPWTAAGLPGSKPIEHITNIVLMGMGEPLHNYDNVLQALRILNSADGFNLGARHMTVSTVGLVPAIRKLSHEPLQINLAISLHAPSDELRSRTMPVNRKYPLEELLAACRDYIAATKRQVTFEYVLLSGVNDTPEYAQQLAELLAPLKQFAHVNCIPVNATSADYRPPTPGAIRLFRNILFEHGVSNSVRAERGDDIAAACGQLRTRFEKGKPVTMAK</sequence>
<dbReference type="InterPro" id="IPR013785">
    <property type="entry name" value="Aldolase_TIM"/>
</dbReference>
<dbReference type="PANTHER" id="PTHR30544">
    <property type="entry name" value="23S RRNA METHYLTRANSFERASE"/>
    <property type="match status" value="1"/>
</dbReference>
<dbReference type="Gene3D" id="3.20.20.70">
    <property type="entry name" value="Aldolase class I"/>
    <property type="match status" value="1"/>
</dbReference>
<comment type="subcellular location">
    <subcellularLocation>
        <location evidence="1 12">Cytoplasm</location>
    </subcellularLocation>
</comment>
<feature type="binding site" evidence="12">
    <location>
        <position position="152"/>
    </location>
    <ligand>
        <name>[4Fe-4S] cluster</name>
        <dbReference type="ChEBI" id="CHEBI:49883"/>
        <note>4Fe-4S-S-AdoMet</note>
    </ligand>
</feature>
<dbReference type="PIRSF" id="PIRSF006004">
    <property type="entry name" value="CHP00048"/>
    <property type="match status" value="1"/>
</dbReference>
<feature type="binding site" evidence="12">
    <location>
        <position position="145"/>
    </location>
    <ligand>
        <name>[4Fe-4S] cluster</name>
        <dbReference type="ChEBI" id="CHEBI:49883"/>
        <note>4Fe-4S-S-AdoMet</note>
    </ligand>
</feature>
<keyword evidence="15" id="KW-1185">Reference proteome</keyword>
<comment type="function">
    <text evidence="12">Specifically methylates position 2 of adenine 2503 in 23S rRNA and position 2 of adenine 37 in tRNAs.</text>
</comment>
<dbReference type="NCBIfam" id="TIGR00048">
    <property type="entry name" value="rRNA_mod_RlmN"/>
    <property type="match status" value="1"/>
</dbReference>
<dbReference type="FunFam" id="3.20.20.70:FF:000014">
    <property type="entry name" value="Probable dual-specificity RNA methyltransferase RlmN"/>
    <property type="match status" value="1"/>
</dbReference>
<evidence type="ECO:0000256" key="8">
    <source>
        <dbReference type="ARBA" id="ARBA00022694"/>
    </source>
</evidence>
<reference evidence="14" key="1">
    <citation type="submission" date="2020-10" db="EMBL/GenBank/DDBJ databases">
        <title>Taxonomic study of unclassified bacteria belonging to the class Ktedonobacteria.</title>
        <authorList>
            <person name="Yabe S."/>
            <person name="Wang C.M."/>
            <person name="Zheng Y."/>
            <person name="Sakai Y."/>
            <person name="Cavaletti L."/>
            <person name="Monciardini P."/>
            <person name="Donadio S."/>
        </authorList>
    </citation>
    <scope>NUCLEOTIDE SEQUENCE</scope>
    <source>
        <strain evidence="14">ID150040</strain>
    </source>
</reference>
<keyword evidence="4 12" id="KW-0698">rRNA processing</keyword>
<dbReference type="Proteomes" id="UP000597444">
    <property type="component" value="Unassembled WGS sequence"/>
</dbReference>
<dbReference type="PANTHER" id="PTHR30544:SF5">
    <property type="entry name" value="RADICAL SAM CORE DOMAIN-CONTAINING PROTEIN"/>
    <property type="match status" value="1"/>
</dbReference>
<dbReference type="AlphaFoldDB" id="A0A8J3IBM5"/>
<keyword evidence="9 12" id="KW-0479">Metal-binding</keyword>
<dbReference type="GO" id="GO:0019843">
    <property type="term" value="F:rRNA binding"/>
    <property type="evidence" value="ECO:0007669"/>
    <property type="project" value="UniProtKB-UniRule"/>
</dbReference>
<dbReference type="Pfam" id="PF04055">
    <property type="entry name" value="Radical_SAM"/>
    <property type="match status" value="1"/>
</dbReference>
<dbReference type="EC" id="2.1.1.192" evidence="12"/>
<dbReference type="RefSeq" id="WP_220203250.1">
    <property type="nucleotide sequence ID" value="NZ_BNJK01000001.1"/>
</dbReference>
<evidence type="ECO:0000256" key="5">
    <source>
        <dbReference type="ARBA" id="ARBA00022603"/>
    </source>
</evidence>
<keyword evidence="11 12" id="KW-0411">Iron-sulfur</keyword>
<evidence type="ECO:0000313" key="14">
    <source>
        <dbReference type="EMBL" id="GHO92414.1"/>
    </source>
</evidence>
<feature type="binding site" evidence="12">
    <location>
        <begin position="262"/>
        <end position="264"/>
    </location>
    <ligand>
        <name>S-adenosyl-L-methionine</name>
        <dbReference type="ChEBI" id="CHEBI:59789"/>
    </ligand>
</feature>